<gene>
    <name evidence="2" type="ORF">SBAD_LOCUS11037</name>
</gene>
<reference evidence="2 3" key="2">
    <citation type="submission" date="2018-11" db="EMBL/GenBank/DDBJ databases">
        <authorList>
            <consortium name="Pathogen Informatics"/>
        </authorList>
    </citation>
    <scope>NUCLEOTIDE SEQUENCE [LARGE SCALE GENOMIC DNA]</scope>
</reference>
<proteinExistence type="predicted"/>
<name>A0A183J589_9BILA</name>
<dbReference type="WBParaSite" id="SBAD_0001141301-mRNA-1">
    <property type="protein sequence ID" value="SBAD_0001141301-mRNA-1"/>
    <property type="gene ID" value="SBAD_0001141301"/>
</dbReference>
<dbReference type="EMBL" id="UZAM01014964">
    <property type="protein sequence ID" value="VDP36562.1"/>
    <property type="molecule type" value="Genomic_DNA"/>
</dbReference>
<feature type="region of interest" description="Disordered" evidence="1">
    <location>
        <begin position="63"/>
        <end position="86"/>
    </location>
</feature>
<reference evidence="4" key="1">
    <citation type="submission" date="2016-06" db="UniProtKB">
        <authorList>
            <consortium name="WormBaseParasite"/>
        </authorList>
    </citation>
    <scope>IDENTIFICATION</scope>
</reference>
<protein>
    <submittedName>
        <fullName evidence="4">PSRT domain-containing protein</fullName>
    </submittedName>
</protein>
<accession>A0A183J589</accession>
<evidence type="ECO:0000313" key="2">
    <source>
        <dbReference type="EMBL" id="VDP36562.1"/>
    </source>
</evidence>
<evidence type="ECO:0000313" key="4">
    <source>
        <dbReference type="WBParaSite" id="SBAD_0001141301-mRNA-1"/>
    </source>
</evidence>
<dbReference type="Proteomes" id="UP000270296">
    <property type="component" value="Unassembled WGS sequence"/>
</dbReference>
<evidence type="ECO:0000256" key="1">
    <source>
        <dbReference type="SAM" id="MobiDB-lite"/>
    </source>
</evidence>
<keyword evidence="3" id="KW-1185">Reference proteome</keyword>
<evidence type="ECO:0000313" key="3">
    <source>
        <dbReference type="Proteomes" id="UP000270296"/>
    </source>
</evidence>
<sequence length="86" mass="9385">MPPSNKYPSKPRAVEGFLPVSERQVGARQAAGLKTNAKAEYDESTYLKKECYGVSLRRCAAANPGEYEKRAKGTSSCEDGNRKGID</sequence>
<dbReference type="AlphaFoldDB" id="A0A183J589"/>
<organism evidence="4">
    <name type="scientific">Soboliphyme baturini</name>
    <dbReference type="NCBI Taxonomy" id="241478"/>
    <lineage>
        <taxon>Eukaryota</taxon>
        <taxon>Metazoa</taxon>
        <taxon>Ecdysozoa</taxon>
        <taxon>Nematoda</taxon>
        <taxon>Enoplea</taxon>
        <taxon>Dorylaimia</taxon>
        <taxon>Dioctophymatida</taxon>
        <taxon>Dioctophymatoidea</taxon>
        <taxon>Soboliphymatidae</taxon>
        <taxon>Soboliphyme</taxon>
    </lineage>
</organism>